<protein>
    <submittedName>
        <fullName evidence="1">Uncharacterized protein</fullName>
    </submittedName>
</protein>
<gene>
    <name evidence="1" type="ORF">NMYAN_250028</name>
</gene>
<evidence type="ECO:0000313" key="1">
    <source>
        <dbReference type="EMBL" id="CAE6507446.1"/>
    </source>
</evidence>
<evidence type="ECO:0000313" key="2">
    <source>
        <dbReference type="Proteomes" id="UP000601736"/>
    </source>
</evidence>
<dbReference type="Proteomes" id="UP000601736">
    <property type="component" value="Unassembled WGS sequence"/>
</dbReference>
<comment type="caution">
    <text evidence="1">The sequence shown here is derived from an EMBL/GenBank/DDBJ whole genome shotgun (WGS) entry which is preliminary data.</text>
</comment>
<organism evidence="1 2">
    <name type="scientific">Nitrosomonas nitrosa</name>
    <dbReference type="NCBI Taxonomy" id="52442"/>
    <lineage>
        <taxon>Bacteria</taxon>
        <taxon>Pseudomonadati</taxon>
        <taxon>Pseudomonadota</taxon>
        <taxon>Betaproteobacteria</taxon>
        <taxon>Nitrosomonadales</taxon>
        <taxon>Nitrosomonadaceae</taxon>
        <taxon>Nitrosomonas</taxon>
    </lineage>
</organism>
<sequence length="25" mass="3038">MRTWIVIPHLDIEDLRGMALEMRKI</sequence>
<proteinExistence type="predicted"/>
<dbReference type="EMBL" id="CAJNAP010000018">
    <property type="protein sequence ID" value="CAE6507446.1"/>
    <property type="molecule type" value="Genomic_DNA"/>
</dbReference>
<reference evidence="1" key="1">
    <citation type="submission" date="2021-02" db="EMBL/GenBank/DDBJ databases">
        <authorList>
            <person name="Han P."/>
        </authorList>
    </citation>
    <scope>NUCLEOTIDE SEQUENCE</scope>
    <source>
        <strain evidence="1">Nitrosomonas nitrosa 18-3D</strain>
    </source>
</reference>
<dbReference type="AlphaFoldDB" id="A0A8H9DA86"/>
<name>A0A8H9DA86_9PROT</name>
<accession>A0A8H9DA86</accession>